<dbReference type="Proteomes" id="UP000054561">
    <property type="component" value="Unassembled WGS sequence"/>
</dbReference>
<feature type="region of interest" description="Disordered" evidence="1">
    <location>
        <begin position="607"/>
        <end position="630"/>
    </location>
</feature>
<evidence type="ECO:0000313" key="5">
    <source>
        <dbReference type="Proteomes" id="UP000054561"/>
    </source>
</evidence>
<reference evidence="4 5" key="1">
    <citation type="submission" date="2014-03" db="EMBL/GenBank/DDBJ databases">
        <title>The Genome Sequence of Plasmodium fragile nilgiri.</title>
        <authorList>
            <consortium name="The Broad Institute Genomics Platform"/>
            <consortium name="The Broad Institute Genome Sequencing Center for Infectious Disease"/>
            <person name="Neafsey D."/>
            <person name="Duraisingh M."/>
            <person name="Young S.K."/>
            <person name="Zeng Q."/>
            <person name="Gargeya S."/>
            <person name="Abouelleil A."/>
            <person name="Alvarado L."/>
            <person name="Chapman S.B."/>
            <person name="Gainer-Dewar J."/>
            <person name="Goldberg J."/>
            <person name="Griggs A."/>
            <person name="Gujja S."/>
            <person name="Hansen M."/>
            <person name="Howarth C."/>
            <person name="Imamovic A."/>
            <person name="Larimer J."/>
            <person name="Pearson M."/>
            <person name="Poon T.W."/>
            <person name="Priest M."/>
            <person name="Roberts A."/>
            <person name="Saif S."/>
            <person name="Shea T."/>
            <person name="Sykes S."/>
            <person name="Wortman J."/>
            <person name="Nusbaum C."/>
            <person name="Birren B."/>
        </authorList>
    </citation>
    <scope>NUCLEOTIDE SEQUENCE [LARGE SCALE GENOMIC DNA]</scope>
    <source>
        <strain evidence="5">nilgiri</strain>
    </source>
</reference>
<organism evidence="4 5">
    <name type="scientific">Plasmodium fragile</name>
    <dbReference type="NCBI Taxonomy" id="5857"/>
    <lineage>
        <taxon>Eukaryota</taxon>
        <taxon>Sar</taxon>
        <taxon>Alveolata</taxon>
        <taxon>Apicomplexa</taxon>
        <taxon>Aconoidasida</taxon>
        <taxon>Haemosporida</taxon>
        <taxon>Plasmodiidae</taxon>
        <taxon>Plasmodium</taxon>
        <taxon>Plasmodium (Plasmodium)</taxon>
    </lineage>
</organism>
<evidence type="ECO:0000256" key="1">
    <source>
        <dbReference type="SAM" id="MobiDB-lite"/>
    </source>
</evidence>
<gene>
    <name evidence="4" type="ORF">AK88_03346</name>
</gene>
<dbReference type="OMA" id="ERTDECA"/>
<dbReference type="Pfam" id="PF12879">
    <property type="entry name" value="SICA_C"/>
    <property type="match status" value="1"/>
</dbReference>
<feature type="region of interest" description="Disordered" evidence="1">
    <location>
        <begin position="355"/>
        <end position="535"/>
    </location>
</feature>
<dbReference type="EMBL" id="KQ001681">
    <property type="protein sequence ID" value="KJP87060.1"/>
    <property type="molecule type" value="Genomic_DNA"/>
</dbReference>
<keyword evidence="2" id="KW-0472">Membrane</keyword>
<feature type="compositionally biased region" description="Polar residues" evidence="1">
    <location>
        <begin position="450"/>
        <end position="470"/>
    </location>
</feature>
<dbReference type="VEuPathDB" id="PlasmoDB:AK88_03346"/>
<feature type="region of interest" description="Disordered" evidence="1">
    <location>
        <begin position="239"/>
        <end position="339"/>
    </location>
</feature>
<feature type="compositionally biased region" description="Pro residues" evidence="1">
    <location>
        <begin position="495"/>
        <end position="509"/>
    </location>
</feature>
<sequence>MVWEKTKDVMQEFVLYMDTAEITSYAANCDNAAWDHHKNPTAGSIYFGQTVGDKIICVLMAGALFFMNGWTITQSTRSTEDEISERIREHLRCAIVHMFSAVLDESVCPGMRGTFYAWKTMERMDTGDGGFPEGLIKRGICGRELSSNLQIRQLDLNTKVKQWLRQDSRLKGVIQKIKGNALCTKRWQDAWNLEDILGNGNTQDTQALQIAPIVDELKKGINDLLTELGKKVDQDVKNRQQAKKGNIAKDDQNGDADTTATVPAATTGSTALEATNPKPPPTSQPSENTPVTPPPPPPPSPPQQDGSATAGDGPKVQPNGTHIDKAGKCGSKPTVSVTQNAGSGIYASSSETLVSFGTSAGTDDECGTKPEDPQEGKEKSDGSSTPTELDPKSSVAAEPAAEVPTKPEVSKVTPGSEGATGVTSTEVSAQPQGKAGPEGGEGTPAASAPKTGSSDDTITPPKDSTSNDKTQGCEHPASAAGPDPGVAVIDGGNDDPPPLNPPKPKPNPNPDQAGSSGGEGKGGGDVGGTQLVTPSVRPGVTWEDIKSYTPEIIPAVVGIGIIAFFLWKYFAYLAQRRRKFRTVRDVPSPGLDEEILHHLQRGAPPPDYGYTMVRDRRPASAADRRRRRNPRVHKRTIIELHLQVLNECAATAWENVKDDYWQIVVQQFAQDFAQDLMRADDTYNNIFGVSTSDYGSPGTNVSSALDPSTDIERTDECALNDPDPWSCMETIQLATDPCPPHDSDPWSCMETIQLQTHPCRPTEDNPDPWRCVENIQLATDRAAPNEEDRWNCMETIQLEQERPHSPPLPSSVPGNENRAPDHTNWIPWIDRNKHLLQACTTQPWFHALKAEWKQYYQQHAQNAASSEHRKAATMERKKLDAWKEWVAKQHDLMNTYSEEEWFQRLLHNVEADTVRGKGEVPGVGKDLHVETLLGTEDILRVRDVPRTQPMHPQPYMKQPLTAKTWILILAFILAECEVECRLQHTELYVDELLDQL</sequence>
<dbReference type="OrthoDB" id="375150at2759"/>
<dbReference type="GeneID" id="24268660"/>
<keyword evidence="2" id="KW-0812">Transmembrane</keyword>
<evidence type="ECO:0000259" key="3">
    <source>
        <dbReference type="Pfam" id="PF12879"/>
    </source>
</evidence>
<dbReference type="AlphaFoldDB" id="A0A0D9QJ20"/>
<evidence type="ECO:0000256" key="2">
    <source>
        <dbReference type="SAM" id="Phobius"/>
    </source>
</evidence>
<feature type="compositionally biased region" description="Pro residues" evidence="1">
    <location>
        <begin position="291"/>
        <end position="302"/>
    </location>
</feature>
<proteinExistence type="predicted"/>
<feature type="transmembrane region" description="Helical" evidence="2">
    <location>
        <begin position="552"/>
        <end position="574"/>
    </location>
</feature>
<dbReference type="InterPro" id="IPR024288">
    <property type="entry name" value="SICA_C"/>
</dbReference>
<accession>A0A0D9QJ20</accession>
<protein>
    <recommendedName>
        <fullName evidence="3">Schizont-infected cell agglutination C-terminal domain-containing protein</fullName>
    </recommendedName>
</protein>
<keyword evidence="2" id="KW-1133">Transmembrane helix</keyword>
<feature type="compositionally biased region" description="Basic and acidic residues" evidence="1">
    <location>
        <begin position="366"/>
        <end position="381"/>
    </location>
</feature>
<feature type="region of interest" description="Disordered" evidence="1">
    <location>
        <begin position="798"/>
        <end position="819"/>
    </location>
</feature>
<feature type="compositionally biased region" description="Gly residues" evidence="1">
    <location>
        <begin position="515"/>
        <end position="527"/>
    </location>
</feature>
<keyword evidence="5" id="KW-1185">Reference proteome</keyword>
<name>A0A0D9QJ20_PLAFR</name>
<feature type="domain" description="Schizont-infected cell agglutination C-terminal" evidence="3">
    <location>
        <begin position="568"/>
        <end position="669"/>
    </location>
</feature>
<dbReference type="RefSeq" id="XP_012336386.1">
    <property type="nucleotide sequence ID" value="XM_012480963.1"/>
</dbReference>
<feature type="compositionally biased region" description="Low complexity" evidence="1">
    <location>
        <begin position="256"/>
        <end position="271"/>
    </location>
</feature>
<evidence type="ECO:0000313" key="4">
    <source>
        <dbReference type="EMBL" id="KJP87060.1"/>
    </source>
</evidence>